<evidence type="ECO:0000259" key="1">
    <source>
        <dbReference type="Pfam" id="PF01408"/>
    </source>
</evidence>
<feature type="domain" description="GFO/IDH/MocA-like oxidoreductase" evidence="2">
    <location>
        <begin position="132"/>
        <end position="226"/>
    </location>
</feature>
<proteinExistence type="predicted"/>
<dbReference type="Gene3D" id="3.40.50.720">
    <property type="entry name" value="NAD(P)-binding Rossmann-like Domain"/>
    <property type="match status" value="1"/>
</dbReference>
<reference evidence="3" key="1">
    <citation type="submission" date="2018-05" db="EMBL/GenBank/DDBJ databases">
        <authorList>
            <person name="Lanie J.A."/>
            <person name="Ng W.-L."/>
            <person name="Kazmierczak K.M."/>
            <person name="Andrzejewski T.M."/>
            <person name="Davidsen T.M."/>
            <person name="Wayne K.J."/>
            <person name="Tettelin H."/>
            <person name="Glass J.I."/>
            <person name="Rusch D."/>
            <person name="Podicherti R."/>
            <person name="Tsui H.-C.T."/>
            <person name="Winkler M.E."/>
        </authorList>
    </citation>
    <scope>NUCLEOTIDE SEQUENCE</scope>
</reference>
<sequence length="228" mass="25676">MTVNTFKVAVLGSGSTAEYHLRVLKKSKIIEPTVIFGKHHSRVSYLSNQFDLIPAESLEHCLSLSHISFVDISTSNDLHFLYALAALRANKSVILEKPAAFTFNEVETLVQEADSRNLLILICLQKRYNSSFQQVRELLSRENFGTFLFGESKILMPRKPEYYDSKRKSTLEFSGGGVLIYQAFHDLDLICLLLGTAQTIKGSIKQNYHTMEVEDTASLNLEFESGGM</sequence>
<organism evidence="3">
    <name type="scientific">marine metagenome</name>
    <dbReference type="NCBI Taxonomy" id="408172"/>
    <lineage>
        <taxon>unclassified sequences</taxon>
        <taxon>metagenomes</taxon>
        <taxon>ecological metagenomes</taxon>
    </lineage>
</organism>
<dbReference type="InterPro" id="IPR000683">
    <property type="entry name" value="Gfo/Idh/MocA-like_OxRdtase_N"/>
</dbReference>
<dbReference type="AlphaFoldDB" id="A0A382WDR8"/>
<feature type="domain" description="Gfo/Idh/MocA-like oxidoreductase N-terminal" evidence="1">
    <location>
        <begin position="6"/>
        <end position="119"/>
    </location>
</feature>
<dbReference type="Pfam" id="PF22725">
    <property type="entry name" value="GFO_IDH_MocA_C3"/>
    <property type="match status" value="1"/>
</dbReference>
<evidence type="ECO:0000313" key="3">
    <source>
        <dbReference type="EMBL" id="SVD56794.1"/>
    </source>
</evidence>
<dbReference type="EMBL" id="UINC01158969">
    <property type="protein sequence ID" value="SVD56794.1"/>
    <property type="molecule type" value="Genomic_DNA"/>
</dbReference>
<dbReference type="SUPFAM" id="SSF55347">
    <property type="entry name" value="Glyceraldehyde-3-phosphate dehydrogenase-like, C-terminal domain"/>
    <property type="match status" value="1"/>
</dbReference>
<evidence type="ECO:0000259" key="2">
    <source>
        <dbReference type="Pfam" id="PF22725"/>
    </source>
</evidence>
<dbReference type="PANTHER" id="PTHR43708:SF8">
    <property type="entry name" value="OXIDOREDUCTASE"/>
    <property type="match status" value="1"/>
</dbReference>
<dbReference type="InterPro" id="IPR055170">
    <property type="entry name" value="GFO_IDH_MocA-like_dom"/>
</dbReference>
<feature type="non-terminal residue" evidence="3">
    <location>
        <position position="228"/>
    </location>
</feature>
<accession>A0A382WDR8</accession>
<dbReference type="GO" id="GO:0000166">
    <property type="term" value="F:nucleotide binding"/>
    <property type="evidence" value="ECO:0007669"/>
    <property type="project" value="InterPro"/>
</dbReference>
<dbReference type="PANTHER" id="PTHR43708">
    <property type="entry name" value="CONSERVED EXPRESSED OXIDOREDUCTASE (EUROFUNG)"/>
    <property type="match status" value="1"/>
</dbReference>
<name>A0A382WDR8_9ZZZZ</name>
<dbReference type="Gene3D" id="3.30.360.10">
    <property type="entry name" value="Dihydrodipicolinate Reductase, domain 2"/>
    <property type="match status" value="1"/>
</dbReference>
<gene>
    <name evidence="3" type="ORF">METZ01_LOCUS409648</name>
</gene>
<dbReference type="Pfam" id="PF01408">
    <property type="entry name" value="GFO_IDH_MocA"/>
    <property type="match status" value="1"/>
</dbReference>
<protein>
    <submittedName>
        <fullName evidence="3">Uncharacterized protein</fullName>
    </submittedName>
</protein>
<dbReference type="InterPro" id="IPR036291">
    <property type="entry name" value="NAD(P)-bd_dom_sf"/>
</dbReference>
<dbReference type="InterPro" id="IPR051317">
    <property type="entry name" value="Gfo/Idh/MocA_oxidoreduct"/>
</dbReference>
<dbReference type="SUPFAM" id="SSF51735">
    <property type="entry name" value="NAD(P)-binding Rossmann-fold domains"/>
    <property type="match status" value="1"/>
</dbReference>